<accession>A0A7H8QQ00</accession>
<evidence type="ECO:0000256" key="4">
    <source>
        <dbReference type="ARBA" id="ARBA00022840"/>
    </source>
</evidence>
<dbReference type="InterPro" id="IPR020588">
    <property type="entry name" value="RecA_ATP-bd"/>
</dbReference>
<name>A0A7H8QQ00_TALRU</name>
<dbReference type="InterPro" id="IPR059141">
    <property type="entry name" value="Beta-prop_Nup120_160"/>
</dbReference>
<evidence type="ECO:0000259" key="9">
    <source>
        <dbReference type="PROSITE" id="PS50163"/>
    </source>
</evidence>
<evidence type="ECO:0000256" key="2">
    <source>
        <dbReference type="ARBA" id="ARBA00007095"/>
    </source>
</evidence>
<dbReference type="InterPro" id="IPR056548">
    <property type="entry name" value="HEAT_Nup120"/>
</dbReference>
<feature type="region of interest" description="Disordered" evidence="7">
    <location>
        <begin position="1612"/>
        <end position="1669"/>
    </location>
</feature>
<dbReference type="GO" id="GO:0042148">
    <property type="term" value="P:DNA strand invasion"/>
    <property type="evidence" value="ECO:0007669"/>
    <property type="project" value="UniProtKB-ARBA"/>
</dbReference>
<dbReference type="Pfam" id="PF21486">
    <property type="entry name" value="NUP120_helical"/>
    <property type="match status" value="1"/>
</dbReference>
<evidence type="ECO:0000256" key="1">
    <source>
        <dbReference type="ARBA" id="ARBA00004123"/>
    </source>
</evidence>
<dbReference type="GO" id="GO:0006312">
    <property type="term" value="P:mitotic recombination"/>
    <property type="evidence" value="ECO:0007669"/>
    <property type="project" value="TreeGrafter"/>
</dbReference>
<evidence type="ECO:0000256" key="3">
    <source>
        <dbReference type="ARBA" id="ARBA00022741"/>
    </source>
</evidence>
<dbReference type="GO" id="GO:0003690">
    <property type="term" value="F:double-stranded DNA binding"/>
    <property type="evidence" value="ECO:0007669"/>
    <property type="project" value="InterPro"/>
</dbReference>
<keyword evidence="5" id="KW-0539">Nucleus</keyword>
<dbReference type="InterPro" id="IPR010995">
    <property type="entry name" value="DNA_repair_Rad51/TF_NusA_a-hlx"/>
</dbReference>
<dbReference type="FunFam" id="3.40.50.300:FF:000092">
    <property type="entry name" value="DNA repair protein Rad51 homolog"/>
    <property type="match status" value="1"/>
</dbReference>
<dbReference type="InterPro" id="IPR020587">
    <property type="entry name" value="RecA_monomer-monomer_interface"/>
</dbReference>
<comment type="subcellular location">
    <subcellularLocation>
        <location evidence="1">Nucleus</location>
    </subcellularLocation>
</comment>
<dbReference type="PANTHER" id="PTHR22942">
    <property type="entry name" value="RECA/RAD51/RADA DNA STRAND-PAIRING FAMILY MEMBER"/>
    <property type="match status" value="1"/>
</dbReference>
<dbReference type="GO" id="GO:0000150">
    <property type="term" value="F:DNA strand exchange activity"/>
    <property type="evidence" value="ECO:0007669"/>
    <property type="project" value="InterPro"/>
</dbReference>
<dbReference type="PANTHER" id="PTHR22942:SF39">
    <property type="entry name" value="DNA REPAIR PROTEIN RAD51 HOMOLOG 1"/>
    <property type="match status" value="1"/>
</dbReference>
<evidence type="ECO:0008006" key="12">
    <source>
        <dbReference type="Google" id="ProtNLM"/>
    </source>
</evidence>
<feature type="domain" description="RecA family profile 2" evidence="9">
    <location>
        <begin position="279"/>
        <end position="342"/>
    </location>
</feature>
<gene>
    <name evidence="10" type="ORF">TRUGW13939_03134</name>
</gene>
<evidence type="ECO:0000256" key="5">
    <source>
        <dbReference type="ARBA" id="ARBA00023242"/>
    </source>
</evidence>
<dbReference type="GeneID" id="55990639"/>
<feature type="region of interest" description="Disordered" evidence="7">
    <location>
        <begin position="1"/>
        <end position="25"/>
    </location>
</feature>
<dbReference type="Pfam" id="PF11715">
    <property type="entry name" value="Beta-prop_Nup120_160"/>
    <property type="match status" value="1"/>
</dbReference>
<dbReference type="CDD" id="cd19513">
    <property type="entry name" value="Rad51"/>
    <property type="match status" value="1"/>
</dbReference>
<evidence type="ECO:0000313" key="10">
    <source>
        <dbReference type="EMBL" id="QKX56034.1"/>
    </source>
</evidence>
<dbReference type="SUPFAM" id="SSF47794">
    <property type="entry name" value="Rad51 N-terminal domain-like"/>
    <property type="match status" value="1"/>
</dbReference>
<keyword evidence="3 6" id="KW-0547">Nucleotide-binding</keyword>
<evidence type="ECO:0000313" key="11">
    <source>
        <dbReference type="Proteomes" id="UP000509510"/>
    </source>
</evidence>
<dbReference type="NCBIfam" id="NF003301">
    <property type="entry name" value="PRK04301.1"/>
    <property type="match status" value="1"/>
</dbReference>
<dbReference type="InterPro" id="IPR048884">
    <property type="entry name" value="Nup120_helical"/>
</dbReference>
<dbReference type="NCBIfam" id="TIGR02239">
    <property type="entry name" value="recomb_RAD51"/>
    <property type="match status" value="1"/>
</dbReference>
<evidence type="ECO:0000256" key="7">
    <source>
        <dbReference type="SAM" id="MobiDB-lite"/>
    </source>
</evidence>
<organism evidence="10 11">
    <name type="scientific">Talaromyces rugulosus</name>
    <name type="common">Penicillium rugulosum</name>
    <dbReference type="NCBI Taxonomy" id="121627"/>
    <lineage>
        <taxon>Eukaryota</taxon>
        <taxon>Fungi</taxon>
        <taxon>Dikarya</taxon>
        <taxon>Ascomycota</taxon>
        <taxon>Pezizomycotina</taxon>
        <taxon>Eurotiomycetes</taxon>
        <taxon>Eurotiomycetidae</taxon>
        <taxon>Eurotiales</taxon>
        <taxon>Trichocomaceae</taxon>
        <taxon>Talaromyces</taxon>
        <taxon>Talaromyces sect. Islandici</taxon>
    </lineage>
</organism>
<dbReference type="PROSITE" id="PS50163">
    <property type="entry name" value="RECA_3"/>
    <property type="match status" value="1"/>
</dbReference>
<dbReference type="RefSeq" id="XP_035342212.1">
    <property type="nucleotide sequence ID" value="XM_035486319.1"/>
</dbReference>
<dbReference type="GO" id="GO:0140664">
    <property type="term" value="F:ATP-dependent DNA damage sensor activity"/>
    <property type="evidence" value="ECO:0007669"/>
    <property type="project" value="InterPro"/>
</dbReference>
<dbReference type="Proteomes" id="UP000509510">
    <property type="component" value="Chromosome II"/>
</dbReference>
<dbReference type="GO" id="GO:0005524">
    <property type="term" value="F:ATP binding"/>
    <property type="evidence" value="ECO:0007669"/>
    <property type="project" value="UniProtKB-KW"/>
</dbReference>
<dbReference type="SUPFAM" id="SSF52540">
    <property type="entry name" value="P-loop containing nucleoside triphosphate hydrolases"/>
    <property type="match status" value="1"/>
</dbReference>
<protein>
    <recommendedName>
        <fullName evidence="12">RecA family profile 1 domain-containing protein</fullName>
    </recommendedName>
</protein>
<comment type="similarity">
    <text evidence="2">Belongs to the RecA family. RAD51 subfamily.</text>
</comment>
<dbReference type="InterPro" id="IPR027417">
    <property type="entry name" value="P-loop_NTPase"/>
</dbReference>
<dbReference type="GO" id="GO:0000723">
    <property type="term" value="P:telomere maintenance"/>
    <property type="evidence" value="ECO:0007669"/>
    <property type="project" value="UniProtKB-ARBA"/>
</dbReference>
<proteinExistence type="inferred from homology"/>
<feature type="domain" description="RecA family profile 1" evidence="8">
    <location>
        <begin position="99"/>
        <end position="270"/>
    </location>
</feature>
<dbReference type="FunFam" id="1.10.150.20:FF:000008">
    <property type="entry name" value="DNA repair protein RAD51 homolog"/>
    <property type="match status" value="1"/>
</dbReference>
<dbReference type="Pfam" id="PF08423">
    <property type="entry name" value="Rad51"/>
    <property type="match status" value="1"/>
</dbReference>
<sequence>MTTDLEPQMEQDDGGLPGPGAPTPLSALEGIAGLTARDVKLVVDGGFHTVESVAYTPKRVLEQIKGISEQKATKILAEASKLVPMGFTTATEMHARRSELISITTGSKQLDTLLAGGVETGSITEIFGEFRTGKSQLCHTLAVTCQLPFDMGGGEGKCLYIDTEGTFRPVRLLAVAQRYGLVGEEVLDNVAYARAYNSDHQLQLLNQASQMMCETRFSLLIVDSATALYRTDFNGRGELSNRQTHLAKFLRTLQRLADEFGIAVVITNQVVSQVDGGPSSMYNPDPKKPIGGNIIAHASTTRLSLKKGRGDTRICKIYDSPCLPESDCLFAIKEDGIGDPSPKDLENESSPVVQYCFEALAFGALPRKLLRYQACRQRKTTVAPPTSSPCADEHGILRLTPIPNFPLLTNAARTMAKIYKEIKVDVRPAAASTVVDIQIPTQENSQRRARLALSSLTAQDIPTIRDEEDYARRYLATQGSLYFRQRKVYPRTFLWRVINDNKVLEIQSVDISKSVVDHNEANLVLRLDFQDPIIPSGVALADTEDHEVLNVFVLTTSKNLHTLSLRPEFFRRVSSIDENLQDWCKTFVPSPLSFTQPHRLHASNTTELFIALENGALLRLTRRTGDDGSHWSQITFDEKSWGASLRGLVPWNSQQRITYNGQSLDPNTPNAIATTSDQTYVFAVCLNHTLKVWNLATNRLVGSKDLLNREIPKQQQDSTAYFLNPADSAFLRVFNAERAMDGGYRYYVATYTPHEEGRFKFWAVKGGLTAPLTIEDLFPQAVFRPLDPDTTGNMFWSVADFQIRPMEEGRRMELWVLWRNNDLYQLYTLHFDFQSLEEDWSANWTSTAWDTRRNEPAPSLILSDTVDPTEKWLKFIFHPGRYTPEVLETALVSYQEALKPRSSLAFPKRNAPLQERLCSTITASVSLRKFADDDLDYSKYRADTDHKWRQFWQIAQEVNGRRLEPISLAYDLYSDLPWVITTDTCALIRECSATELLLHNSVADLQNELPKVADRWRHRKLENEIGNRYHEPSHLIKVATDFRKRLPAAALRSVEQALHSELFLEPLLSATDRLGAFIDRAELGDQVSDDTFNFLCSSMKEQMNIYKLHREPFQVILDTLPMGFTAKDSELLFTAFGVRAMTNGSQETICHTRQVLLDLLVLVVFIGGEITQKPGSSFDASELFPLLINFLKECELLYWLSSNTRIPPNRHQHDADKEITSKEAGAVKSILEDFFVANIKPRPNISLPQTFNLTQGIRDVLSWIVRPGDVVLPNVLVHIQCDLIANNNVELASDFLRFQPSNAWSSYVKGRLFVAKSEFDNAALYFQKAAFLLSFGRALGDLSEMSSGLLDILDADNFNNGLPKYFQHILSVFEKARSFTHVSDFASFALQALETDGQYSQDDPEYLNIRTDVLSRLFYASLRTCQFDKAYSALSRYTNSALQKSALASLITAILSAYGPGMSGLEQLLHLPLGITPSLSSHVDECLLSLARKQPSFSSSLDPDDLWWEGNDTPDYHRILHAYRIARNDLRGAAELGYQTVQRLRDARDTPLTQLALIRRGRIDDDESRRLVEEDDLESKKIRHELLSLINLLACVDKNEAYILVELDPTPGITETAKHNDDNDDVFMDEANSSHGPSSPSARRRSSVTGSAEASQQAIGNKKHRPSPQRAIVNLEHLRREYQAELDRVSRIQRGDWEFGAVEGDIDNSLLINL</sequence>
<dbReference type="GO" id="GO:1990426">
    <property type="term" value="P:mitotic recombination-dependent replication fork processing"/>
    <property type="evidence" value="ECO:0007669"/>
    <property type="project" value="InterPro"/>
</dbReference>
<dbReference type="InterPro" id="IPR013632">
    <property type="entry name" value="Rad51_C"/>
</dbReference>
<dbReference type="EMBL" id="CP055899">
    <property type="protein sequence ID" value="QKX56034.1"/>
    <property type="molecule type" value="Genomic_DNA"/>
</dbReference>
<dbReference type="GO" id="GO:0070192">
    <property type="term" value="P:chromosome organization involved in meiotic cell cycle"/>
    <property type="evidence" value="ECO:0007669"/>
    <property type="project" value="TreeGrafter"/>
</dbReference>
<dbReference type="OrthoDB" id="67716at2759"/>
<dbReference type="GO" id="GO:0007131">
    <property type="term" value="P:reciprocal meiotic recombination"/>
    <property type="evidence" value="ECO:0007669"/>
    <property type="project" value="UniProtKB-ARBA"/>
</dbReference>
<dbReference type="InterPro" id="IPR003593">
    <property type="entry name" value="AAA+_ATPase"/>
</dbReference>
<reference evidence="11" key="1">
    <citation type="submission" date="2020-06" db="EMBL/GenBank/DDBJ databases">
        <title>A chromosome-scale genome assembly of Talaromyces rugulosus W13939.</title>
        <authorList>
            <person name="Wang B."/>
            <person name="Guo L."/>
            <person name="Ye K."/>
            <person name="Wang L."/>
        </authorList>
    </citation>
    <scope>NUCLEOTIDE SEQUENCE [LARGE SCALE GENOMIC DNA]</scope>
    <source>
        <strain evidence="11">W13939</strain>
    </source>
</reference>
<dbReference type="GO" id="GO:0000794">
    <property type="term" value="C:condensed nuclear chromosome"/>
    <property type="evidence" value="ECO:0007669"/>
    <property type="project" value="TreeGrafter"/>
</dbReference>
<feature type="compositionally biased region" description="Polar residues" evidence="7">
    <location>
        <begin position="1648"/>
        <end position="1659"/>
    </location>
</feature>
<dbReference type="GO" id="GO:0000730">
    <property type="term" value="P:DNA recombinase assembly"/>
    <property type="evidence" value="ECO:0007669"/>
    <property type="project" value="TreeGrafter"/>
</dbReference>
<dbReference type="Gene3D" id="1.10.150.20">
    <property type="entry name" value="5' to 3' exonuclease, C-terminal subdomain"/>
    <property type="match status" value="1"/>
</dbReference>
<evidence type="ECO:0000259" key="8">
    <source>
        <dbReference type="PROSITE" id="PS50162"/>
    </source>
</evidence>
<dbReference type="Pfam" id="PF23300">
    <property type="entry name" value="HEAT_Nup120"/>
    <property type="match status" value="1"/>
</dbReference>
<dbReference type="SMART" id="SM00382">
    <property type="entry name" value="AAA"/>
    <property type="match status" value="1"/>
</dbReference>
<keyword evidence="4 6" id="KW-0067">ATP-binding</keyword>
<dbReference type="GO" id="GO:0003697">
    <property type="term" value="F:single-stranded DNA binding"/>
    <property type="evidence" value="ECO:0007669"/>
    <property type="project" value="InterPro"/>
</dbReference>
<dbReference type="InterPro" id="IPR011941">
    <property type="entry name" value="DNA_recomb/repair_Rad51"/>
</dbReference>
<evidence type="ECO:0000256" key="6">
    <source>
        <dbReference type="RuleBase" id="RU003422"/>
    </source>
</evidence>
<dbReference type="KEGG" id="trg:TRUGW13939_03134"/>
<dbReference type="PROSITE" id="PS50162">
    <property type="entry name" value="RECA_2"/>
    <property type="match status" value="1"/>
</dbReference>
<keyword evidence="11" id="KW-1185">Reference proteome</keyword>
<dbReference type="Gene3D" id="3.40.50.300">
    <property type="entry name" value="P-loop containing nucleotide triphosphate hydrolases"/>
    <property type="match status" value="1"/>
</dbReference>
<dbReference type="GO" id="GO:0042802">
    <property type="term" value="F:identical protein binding"/>
    <property type="evidence" value="ECO:0007669"/>
    <property type="project" value="UniProtKB-ARBA"/>
</dbReference>